<evidence type="ECO:0000313" key="2">
    <source>
        <dbReference type="EMBL" id="CAI9265984.1"/>
    </source>
</evidence>
<evidence type="ECO:0000313" key="3">
    <source>
        <dbReference type="Proteomes" id="UP001177003"/>
    </source>
</evidence>
<gene>
    <name evidence="2" type="ORF">LSALG_LOCUS6561</name>
</gene>
<dbReference type="Proteomes" id="UP001177003">
    <property type="component" value="Chromosome 0"/>
</dbReference>
<evidence type="ECO:0000256" key="1">
    <source>
        <dbReference type="SAM" id="MobiDB-lite"/>
    </source>
</evidence>
<organism evidence="2 3">
    <name type="scientific">Lactuca saligna</name>
    <name type="common">Willowleaf lettuce</name>
    <dbReference type="NCBI Taxonomy" id="75948"/>
    <lineage>
        <taxon>Eukaryota</taxon>
        <taxon>Viridiplantae</taxon>
        <taxon>Streptophyta</taxon>
        <taxon>Embryophyta</taxon>
        <taxon>Tracheophyta</taxon>
        <taxon>Spermatophyta</taxon>
        <taxon>Magnoliopsida</taxon>
        <taxon>eudicotyledons</taxon>
        <taxon>Gunneridae</taxon>
        <taxon>Pentapetalae</taxon>
        <taxon>asterids</taxon>
        <taxon>campanulids</taxon>
        <taxon>Asterales</taxon>
        <taxon>Asteraceae</taxon>
        <taxon>Cichorioideae</taxon>
        <taxon>Cichorieae</taxon>
        <taxon>Lactucinae</taxon>
        <taxon>Lactuca</taxon>
    </lineage>
</organism>
<protein>
    <submittedName>
        <fullName evidence="2">Uncharacterized protein</fullName>
    </submittedName>
</protein>
<accession>A0AA35UWQ8</accession>
<keyword evidence="3" id="KW-1185">Reference proteome</keyword>
<name>A0AA35UWQ8_LACSI</name>
<sequence length="140" mass="15434">MVVSESREVAGVGRKMAGKWRDGGGGAQNRSNGSDQILGGVCRARKMVKNGNGQRKSTTHVDAAMRTCGPREYAWNNLFAFITHGRLRGYARFVLITNANGLGTTRDPYEILCNPPEFDVVRGQFGDHTRTICLLTRTYP</sequence>
<proteinExistence type="predicted"/>
<dbReference type="EMBL" id="OX465086">
    <property type="protein sequence ID" value="CAI9265984.1"/>
    <property type="molecule type" value="Genomic_DNA"/>
</dbReference>
<feature type="region of interest" description="Disordered" evidence="1">
    <location>
        <begin position="16"/>
        <end position="35"/>
    </location>
</feature>
<reference evidence="2" key="1">
    <citation type="submission" date="2023-04" db="EMBL/GenBank/DDBJ databases">
        <authorList>
            <person name="Vijverberg K."/>
            <person name="Xiong W."/>
            <person name="Schranz E."/>
        </authorList>
    </citation>
    <scope>NUCLEOTIDE SEQUENCE</scope>
</reference>
<dbReference type="AlphaFoldDB" id="A0AA35UWQ8"/>